<dbReference type="PROSITE" id="PS50977">
    <property type="entry name" value="HTH_TETR_2"/>
    <property type="match status" value="1"/>
</dbReference>
<sequence>MEPAPTGDDPSAARSLLERAYVDAVEQADDADAVRTRLLDAAYEQFSRTGVQRTSMEEVAKRANLSRVTLYRRFTTKDDLVEQVIHREFRRYFEQYIVDITSAKTVADRIVFGFVSSLRAIAGNPFIGRLLESEPNLLGSIVGDDGRTFVAVREFVAGQLHLEQEAGNITADLDVDLTAELMVRISASFLMVPSQIVDLDDDEQLTLIARRYLVPMVRNVDLD</sequence>
<dbReference type="PANTHER" id="PTHR30055">
    <property type="entry name" value="HTH-TYPE TRANSCRIPTIONAL REGULATOR RUTR"/>
    <property type="match status" value="1"/>
</dbReference>
<dbReference type="Proteomes" id="UP001597286">
    <property type="component" value="Unassembled WGS sequence"/>
</dbReference>
<proteinExistence type="predicted"/>
<dbReference type="Pfam" id="PF00440">
    <property type="entry name" value="TetR_N"/>
    <property type="match status" value="1"/>
</dbReference>
<feature type="DNA-binding region" description="H-T-H motif" evidence="2">
    <location>
        <begin position="55"/>
        <end position="74"/>
    </location>
</feature>
<dbReference type="InterPro" id="IPR009057">
    <property type="entry name" value="Homeodomain-like_sf"/>
</dbReference>
<evidence type="ECO:0000256" key="1">
    <source>
        <dbReference type="ARBA" id="ARBA00023125"/>
    </source>
</evidence>
<dbReference type="EMBL" id="JBHUFB010000003">
    <property type="protein sequence ID" value="MFD1811049.1"/>
    <property type="molecule type" value="Genomic_DNA"/>
</dbReference>
<dbReference type="SUPFAM" id="SSF46689">
    <property type="entry name" value="Homeodomain-like"/>
    <property type="match status" value="1"/>
</dbReference>
<evidence type="ECO:0000259" key="3">
    <source>
        <dbReference type="PROSITE" id="PS50977"/>
    </source>
</evidence>
<name>A0ABW4NZL3_9NOCA</name>
<keyword evidence="5" id="KW-1185">Reference proteome</keyword>
<dbReference type="InterPro" id="IPR050109">
    <property type="entry name" value="HTH-type_TetR-like_transc_reg"/>
</dbReference>
<gene>
    <name evidence="4" type="ORF">ACFSJG_02375</name>
</gene>
<comment type="caution">
    <text evidence="4">The sequence shown here is derived from an EMBL/GenBank/DDBJ whole genome shotgun (WGS) entry which is preliminary data.</text>
</comment>
<dbReference type="InterPro" id="IPR001647">
    <property type="entry name" value="HTH_TetR"/>
</dbReference>
<dbReference type="PRINTS" id="PR00455">
    <property type="entry name" value="HTHTETR"/>
</dbReference>
<evidence type="ECO:0000256" key="2">
    <source>
        <dbReference type="PROSITE-ProRule" id="PRU00335"/>
    </source>
</evidence>
<protein>
    <submittedName>
        <fullName evidence="4">TetR/AcrR family transcriptional regulator</fullName>
    </submittedName>
</protein>
<accession>A0ABW4NZL3</accession>
<dbReference type="Gene3D" id="1.10.357.10">
    <property type="entry name" value="Tetracycline Repressor, domain 2"/>
    <property type="match status" value="1"/>
</dbReference>
<reference evidence="5" key="1">
    <citation type="journal article" date="2019" name="Int. J. Syst. Evol. Microbiol.">
        <title>The Global Catalogue of Microorganisms (GCM) 10K type strain sequencing project: providing services to taxonomists for standard genome sequencing and annotation.</title>
        <authorList>
            <consortium name="The Broad Institute Genomics Platform"/>
            <consortium name="The Broad Institute Genome Sequencing Center for Infectious Disease"/>
            <person name="Wu L."/>
            <person name="Ma J."/>
        </authorList>
    </citation>
    <scope>NUCLEOTIDE SEQUENCE [LARGE SCALE GENOMIC DNA]</scope>
    <source>
        <strain evidence="5">DT72</strain>
    </source>
</reference>
<feature type="domain" description="HTH tetR-type" evidence="3">
    <location>
        <begin position="32"/>
        <end position="92"/>
    </location>
</feature>
<dbReference type="RefSeq" id="WP_378483607.1">
    <property type="nucleotide sequence ID" value="NZ_JBHUFB010000003.1"/>
</dbReference>
<organism evidence="4 5">
    <name type="scientific">Rhodococcus gannanensis</name>
    <dbReference type="NCBI Taxonomy" id="1960308"/>
    <lineage>
        <taxon>Bacteria</taxon>
        <taxon>Bacillati</taxon>
        <taxon>Actinomycetota</taxon>
        <taxon>Actinomycetes</taxon>
        <taxon>Mycobacteriales</taxon>
        <taxon>Nocardiaceae</taxon>
        <taxon>Rhodococcus</taxon>
    </lineage>
</organism>
<dbReference type="PANTHER" id="PTHR30055:SF153">
    <property type="entry name" value="HTH-TYPE TRANSCRIPTIONAL REPRESSOR RV3405C"/>
    <property type="match status" value="1"/>
</dbReference>
<evidence type="ECO:0000313" key="5">
    <source>
        <dbReference type="Proteomes" id="UP001597286"/>
    </source>
</evidence>
<keyword evidence="1 2" id="KW-0238">DNA-binding</keyword>
<evidence type="ECO:0000313" key="4">
    <source>
        <dbReference type="EMBL" id="MFD1811049.1"/>
    </source>
</evidence>